<dbReference type="InterPro" id="IPR045786">
    <property type="entry name" value="RhoGAP_pG1_pG2"/>
</dbReference>
<dbReference type="Gene3D" id="1.10.555.10">
    <property type="entry name" value="Rho GTPase activation protein"/>
    <property type="match status" value="1"/>
</dbReference>
<dbReference type="GO" id="GO:0008361">
    <property type="term" value="P:regulation of cell size"/>
    <property type="evidence" value="ECO:0007669"/>
    <property type="project" value="TreeGrafter"/>
</dbReference>
<dbReference type="PANTHER" id="PTHR46005:SF4">
    <property type="entry name" value="RHO GTPASE-ACTIVATING PROTEIN 190"/>
    <property type="match status" value="1"/>
</dbReference>
<feature type="region of interest" description="Disordered" evidence="3">
    <location>
        <begin position="1096"/>
        <end position="1117"/>
    </location>
</feature>
<dbReference type="GO" id="GO:0005829">
    <property type="term" value="C:cytosol"/>
    <property type="evidence" value="ECO:0007669"/>
    <property type="project" value="TreeGrafter"/>
</dbReference>
<dbReference type="GO" id="GO:0050770">
    <property type="term" value="P:regulation of axonogenesis"/>
    <property type="evidence" value="ECO:0007669"/>
    <property type="project" value="TreeGrafter"/>
</dbReference>
<dbReference type="InterPro" id="IPR000198">
    <property type="entry name" value="RhoGAP_dom"/>
</dbReference>
<dbReference type="SUPFAM" id="SSF48350">
    <property type="entry name" value="GTPase activation domain, GAP"/>
    <property type="match status" value="1"/>
</dbReference>
<protein>
    <recommendedName>
        <fullName evidence="9">Rho GTPase-activating protein 190</fullName>
    </recommendedName>
</protein>
<evidence type="ECO:0008006" key="9">
    <source>
        <dbReference type="Google" id="ProtNLM"/>
    </source>
</evidence>
<evidence type="ECO:0000313" key="8">
    <source>
        <dbReference type="Proteomes" id="UP001292094"/>
    </source>
</evidence>
<dbReference type="Pfam" id="PF00071">
    <property type="entry name" value="Ras"/>
    <property type="match status" value="1"/>
</dbReference>
<evidence type="ECO:0000259" key="4">
    <source>
        <dbReference type="PROSITE" id="PS50238"/>
    </source>
</evidence>
<dbReference type="PROSITE" id="PS51852">
    <property type="entry name" value="PG1"/>
    <property type="match status" value="1"/>
</dbReference>
<dbReference type="Pfam" id="PF23083">
    <property type="entry name" value="FF_RHG35_4th"/>
    <property type="match status" value="1"/>
</dbReference>
<dbReference type="InterPro" id="IPR027417">
    <property type="entry name" value="P-loop_NTPase"/>
</dbReference>
<dbReference type="GO" id="GO:0003924">
    <property type="term" value="F:GTPase activity"/>
    <property type="evidence" value="ECO:0007669"/>
    <property type="project" value="InterPro"/>
</dbReference>
<dbReference type="InterPro" id="IPR039007">
    <property type="entry name" value="pG1"/>
</dbReference>
<dbReference type="SMART" id="SM00175">
    <property type="entry name" value="RAB"/>
    <property type="match status" value="1"/>
</dbReference>
<dbReference type="GO" id="GO:0005525">
    <property type="term" value="F:GTP binding"/>
    <property type="evidence" value="ECO:0007669"/>
    <property type="project" value="InterPro"/>
</dbReference>
<feature type="region of interest" description="Disordered" evidence="3">
    <location>
        <begin position="983"/>
        <end position="1048"/>
    </location>
</feature>
<dbReference type="Gene3D" id="3.40.50.300">
    <property type="entry name" value="P-loop containing nucleotide triphosphate hydrolases"/>
    <property type="match status" value="1"/>
</dbReference>
<dbReference type="PROSITE" id="PS51853">
    <property type="entry name" value="PG2"/>
    <property type="match status" value="1"/>
</dbReference>
<dbReference type="PANTHER" id="PTHR46005">
    <property type="entry name" value="RHO GTPASE-ACTIVATING PROTEIN 190"/>
    <property type="match status" value="1"/>
</dbReference>
<dbReference type="SUPFAM" id="SSF52540">
    <property type="entry name" value="P-loop containing nucleoside triphosphate hydrolases"/>
    <property type="match status" value="1"/>
</dbReference>
<dbReference type="Pfam" id="PF16512">
    <property type="entry name" value="RhoGAP-FF1"/>
    <property type="match status" value="1"/>
</dbReference>
<proteinExistence type="predicted"/>
<dbReference type="InterPro" id="IPR032835">
    <property type="entry name" value="RhoGAP-FF1"/>
</dbReference>
<evidence type="ECO:0000313" key="7">
    <source>
        <dbReference type="EMBL" id="KAK4312269.1"/>
    </source>
</evidence>
<dbReference type="InterPro" id="IPR057284">
    <property type="entry name" value="FF_RHG35_4th"/>
</dbReference>
<dbReference type="GO" id="GO:0007266">
    <property type="term" value="P:Rho protein signal transduction"/>
    <property type="evidence" value="ECO:0007669"/>
    <property type="project" value="TreeGrafter"/>
</dbReference>
<evidence type="ECO:0000259" key="6">
    <source>
        <dbReference type="PROSITE" id="PS51853"/>
    </source>
</evidence>
<feature type="compositionally biased region" description="Basic residues" evidence="3">
    <location>
        <begin position="1275"/>
        <end position="1289"/>
    </location>
</feature>
<keyword evidence="8" id="KW-1185">Reference proteome</keyword>
<feature type="domain" description="PG1 pseudoGTPase" evidence="5">
    <location>
        <begin position="599"/>
        <end position="778"/>
    </location>
</feature>
<keyword evidence="2" id="KW-0677">Repeat</keyword>
<keyword evidence="1" id="KW-0343">GTPase activation</keyword>
<dbReference type="Proteomes" id="UP001292094">
    <property type="component" value="Unassembled WGS sequence"/>
</dbReference>
<feature type="compositionally biased region" description="Pro residues" evidence="3">
    <location>
        <begin position="1377"/>
        <end position="1394"/>
    </location>
</feature>
<dbReference type="Pfam" id="PF19518">
    <property type="entry name" value="RhoGAP_pG1_pG2"/>
    <property type="match status" value="1"/>
</dbReference>
<feature type="domain" description="PG2 pseudoGTPase" evidence="6">
    <location>
        <begin position="795"/>
        <end position="955"/>
    </location>
</feature>
<gene>
    <name evidence="7" type="ORF">Pmani_016281</name>
</gene>
<dbReference type="InterPro" id="IPR036517">
    <property type="entry name" value="FF_domain_sf"/>
</dbReference>
<feature type="compositionally biased region" description="Basic residues" evidence="3">
    <location>
        <begin position="1350"/>
        <end position="1365"/>
    </location>
</feature>
<dbReference type="SMART" id="SM00173">
    <property type="entry name" value="RAS"/>
    <property type="match status" value="1"/>
</dbReference>
<dbReference type="InterPro" id="IPR008936">
    <property type="entry name" value="Rho_GTPase_activation_prot"/>
</dbReference>
<feature type="region of interest" description="Disordered" evidence="3">
    <location>
        <begin position="1227"/>
        <end position="1297"/>
    </location>
</feature>
<reference evidence="7" key="1">
    <citation type="submission" date="2023-11" db="EMBL/GenBank/DDBJ databases">
        <title>Genome assemblies of two species of porcelain crab, Petrolisthes cinctipes and Petrolisthes manimaculis (Anomura: Porcellanidae).</title>
        <authorList>
            <person name="Angst P."/>
        </authorList>
    </citation>
    <scope>NUCLEOTIDE SEQUENCE</scope>
    <source>
        <strain evidence="7">PB745_02</strain>
        <tissue evidence="7">Gill</tissue>
    </source>
</reference>
<feature type="domain" description="Rho-GAP" evidence="4">
    <location>
        <begin position="1537"/>
        <end position="1726"/>
    </location>
</feature>
<feature type="compositionally biased region" description="Polar residues" evidence="3">
    <location>
        <begin position="1449"/>
        <end position="1466"/>
    </location>
</feature>
<name>A0AAE1PRZ0_9EUCA</name>
<dbReference type="SMART" id="SM00324">
    <property type="entry name" value="RhoGAP"/>
    <property type="match status" value="1"/>
</dbReference>
<feature type="compositionally biased region" description="Polar residues" evidence="3">
    <location>
        <begin position="1001"/>
        <end position="1010"/>
    </location>
</feature>
<dbReference type="GO" id="GO:0005096">
    <property type="term" value="F:GTPase activator activity"/>
    <property type="evidence" value="ECO:0007669"/>
    <property type="project" value="UniProtKB-KW"/>
</dbReference>
<dbReference type="CDD" id="cd22207">
    <property type="entry name" value="pseudoGTPaseD_p190RhoGAP"/>
    <property type="match status" value="1"/>
</dbReference>
<dbReference type="InterPro" id="IPR001806">
    <property type="entry name" value="Small_GTPase"/>
</dbReference>
<dbReference type="PROSITE" id="PS50238">
    <property type="entry name" value="RHOGAP"/>
    <property type="match status" value="1"/>
</dbReference>
<dbReference type="Pfam" id="PF00620">
    <property type="entry name" value="RhoGAP"/>
    <property type="match status" value="1"/>
</dbReference>
<comment type="caution">
    <text evidence="7">The sequence shown here is derived from an EMBL/GenBank/DDBJ whole genome shotgun (WGS) entry which is preliminary data.</text>
</comment>
<dbReference type="SMART" id="SM00441">
    <property type="entry name" value="FF"/>
    <property type="match status" value="4"/>
</dbReference>
<dbReference type="InterPro" id="IPR002713">
    <property type="entry name" value="FF_domain"/>
</dbReference>
<evidence type="ECO:0000256" key="2">
    <source>
        <dbReference type="ARBA" id="ARBA00022737"/>
    </source>
</evidence>
<evidence type="ECO:0000256" key="1">
    <source>
        <dbReference type="ARBA" id="ARBA00022468"/>
    </source>
</evidence>
<evidence type="ECO:0000256" key="3">
    <source>
        <dbReference type="SAM" id="MobiDB-lite"/>
    </source>
</evidence>
<feature type="region of interest" description="Disordered" evidence="3">
    <location>
        <begin position="1327"/>
        <end position="1542"/>
    </location>
</feature>
<dbReference type="Gene3D" id="1.10.10.440">
    <property type="entry name" value="FF domain"/>
    <property type="match status" value="2"/>
</dbReference>
<feature type="region of interest" description="Disordered" evidence="3">
    <location>
        <begin position="1174"/>
        <end position="1210"/>
    </location>
</feature>
<organism evidence="7 8">
    <name type="scientific">Petrolisthes manimaculis</name>
    <dbReference type="NCBI Taxonomy" id="1843537"/>
    <lineage>
        <taxon>Eukaryota</taxon>
        <taxon>Metazoa</taxon>
        <taxon>Ecdysozoa</taxon>
        <taxon>Arthropoda</taxon>
        <taxon>Crustacea</taxon>
        <taxon>Multicrustacea</taxon>
        <taxon>Malacostraca</taxon>
        <taxon>Eumalacostraca</taxon>
        <taxon>Eucarida</taxon>
        <taxon>Decapoda</taxon>
        <taxon>Pleocyemata</taxon>
        <taxon>Anomura</taxon>
        <taxon>Galatheoidea</taxon>
        <taxon>Porcellanidae</taxon>
        <taxon>Petrolisthes</taxon>
    </lineage>
</organism>
<dbReference type="InterPro" id="IPR051978">
    <property type="entry name" value="Rho-GAP_domain"/>
</dbReference>
<accession>A0AAE1PRZ0</accession>
<feature type="compositionally biased region" description="Basic and acidic residues" evidence="3">
    <location>
        <begin position="1483"/>
        <end position="1518"/>
    </location>
</feature>
<dbReference type="InterPro" id="IPR039006">
    <property type="entry name" value="RhoGAP_pG2"/>
</dbReference>
<sequence length="1735" mass="195259">MARRGGDAAKQVVVSVVGVSGGEREKGVTGLGKSCLCNRFTKPQADQYHVDHISVLSQTDFSGRVVNNDHFLYWGETIRSTEDGLEFCFQVIEQTEFIDDASFMPFKAGKMDPYIKRCCATKIQSAEKLMYICKNQLGIEKEYEQRVLPDGKLNVEGFLCVFDVSQVPNRSLDRQVDLTASILNNCLKTKRPVVLVTTKNDEANEVFVKEAEKLASRKEFKGNIPLVETSSHENVNVDCAFMTLAHLVDRNRGRIRIVPFYEAARHRKEILDVATDGFQRLVRTHVLDYRSIWASTSKKLAQSPDFINYVDLFGMDQAAKLFRRHVKKLKEEYLQRKVEGYMDLLPSILRNFFPDLPSLEDGDWLSIQQRISEHPEFDQYFLRVNEDVHWSENTDLLDSPDTRIPFEVLDSNEAETVFRNHVNALQAELEMREMRDKFKLLLAETGYVTPGKRLDEVRVLFMGRESFDSLSEQDRQLIYDQHQRDITEKARQNFHELLLEQAELFYHVKSIAPTGTITQDDIRDITHTLQEDSRYKALDRLENERTLLLLQHLGFVHCPKREHCPAFPNCMDCLIENLIATKGPSNSRPGSGTWSGKNVTLDPQVNLVLLGNQGLAEDLQNVIRSVCEDDEFDLDNQIFSLDYRSIDGDVALPQNSFKTPEFTPHGVVCAYSNEASLEYVRESLEKSLVSQLEREESAPTPPTTVLFAPDPDLDHNASQHLHDEGANLADSLPGSLQCTFMDVGPSVGGGDGQRFESSLVTTALRSLITNIQHRNNSLNIYNSAVMPRDSQPDIRIIMCMLCGDPYSVENVLSPLLSHQWCQVTGDQSLSLQTFLDDCKRRVEVIVSSYHGANAFREDLVHGFILVYSTKRKASLATLRAFSSNIPNLPIQILAMTDTGSATAFFGSDISQQLITEGNAIADRLQAHFMTSTATCQQKPAFYTPFFKEVWDKKPEIEQAFNMEDPSGLDDSGEGTLERPAYHYRHSTTLPPPRRSLPPRSQSAEGSSSEIYETVPTDGSLGDDLDEPLSPSFPDDQPLTPSDDSDIYSHIDNDEEEQLVKPSQIKKQHRFQQGWQDDNLCSRRHEEFWSEGYPQAFTTGRRSKFPPPPTKPRPKTSQTLRTFQSLSDAVYQVTSKQPGKLNLKAYTNVTDVIGKISLKDASLLHSKLTKAGSVHAPLATPENMDLGPDYAADSQTHDQDSSLPVRGRQVKDAVPGLYGSFEGSEYGYSRVQDLPPQATSTKSRRQRREKGRQAYSDSDSEGSSLERRRSTDSYKVNRKAVPKRMKKKRLPIPVAAPRVPPLPSFYVAEGGPGTRYSDERLLLDPHEKVVSGSASDDSEATDREDPAASRSKYKPPKRSIPFKKKTGGREGVVAVLPPVVPPLPPSHTPSHPPTSHPRMGLAATPHHNPLSYPMAAQLPPDTDLFSPSFAPGKLEGEHMYRVIPEDDSSLEVSSPRDQQSPSLTSGAPPTRKDTDKTARRKQEKLRSREEARQREEEKKRAKDEEKLKKAAEKEKEREKKKSTKGSTKSGGGKAPPQPTLEDFVQGPECAVPLFLEKCVQFIETEGLDSEGIYRVPGNKVHVEQLTTKFKEDNGVVFGELDVPVNAAATALKDYLKQIPPLLPQVQLEELTSIASIGDRSLRLLGLKEMLNSLPRINFEVLKFIFQHFVKVAENCKLNSMDSKNLAICFWPTLLHTLQFTDFGEFESQRPHIEDIIQTMIDQFPFLFQGKEDYVMV</sequence>
<dbReference type="EMBL" id="JAWZYT010001428">
    <property type="protein sequence ID" value="KAK4312269.1"/>
    <property type="molecule type" value="Genomic_DNA"/>
</dbReference>
<feature type="compositionally biased region" description="Basic and acidic residues" evidence="3">
    <location>
        <begin position="1433"/>
        <end position="1443"/>
    </location>
</feature>
<evidence type="ECO:0000259" key="5">
    <source>
        <dbReference type="PROSITE" id="PS51852"/>
    </source>
</evidence>